<sequence>MSNTPSLTLEDVRGVAPALAHYTETAIIGDLWARSGLSARDRSLVTVSALVAGERTIGFAHYFIRALDSGVTPGELSELITHVAFYAGWSTAFNAVAIPVVALTRRLPRRHLLIGRLSRVLSIRR</sequence>
<feature type="domain" description="Carboxymuconolactone decarboxylase-like" evidence="2">
    <location>
        <begin position="17"/>
        <end position="98"/>
    </location>
</feature>
<feature type="transmembrane region" description="Helical" evidence="1">
    <location>
        <begin position="84"/>
        <end position="103"/>
    </location>
</feature>
<dbReference type="Proteomes" id="UP000029448">
    <property type="component" value="Unassembled WGS sequence"/>
</dbReference>
<dbReference type="SUPFAM" id="SSF69118">
    <property type="entry name" value="AhpD-like"/>
    <property type="match status" value="1"/>
</dbReference>
<dbReference type="EC" id="4.1.1.44" evidence="3"/>
<keyword evidence="1" id="KW-0812">Transmembrane</keyword>
<name>A0A094YPF2_9PROT</name>
<reference evidence="3 4" key="1">
    <citation type="submission" date="2014-06" db="EMBL/GenBank/DDBJ databases">
        <title>Functional and comparative genomic analyses of the Drosophila gut microbiota identify candidate symbiosis factors.</title>
        <authorList>
            <person name="Newell P.D."/>
            <person name="Chaston J.M."/>
            <person name="Douglas A.E."/>
        </authorList>
    </citation>
    <scope>NUCLEOTIDE SEQUENCE [LARGE SCALE GENOMIC DNA]</scope>
    <source>
        <strain evidence="3 4">DmCS_006</strain>
    </source>
</reference>
<keyword evidence="4" id="KW-1185">Reference proteome</keyword>
<comment type="caution">
    <text evidence="3">The sequence shown here is derived from an EMBL/GenBank/DDBJ whole genome shotgun (WGS) entry which is preliminary data.</text>
</comment>
<dbReference type="PANTHER" id="PTHR33570:SF9">
    <property type="entry name" value="BLL4600 PROTEIN"/>
    <property type="match status" value="1"/>
</dbReference>
<dbReference type="GO" id="GO:0047575">
    <property type="term" value="F:4-carboxymuconolactone decarboxylase activity"/>
    <property type="evidence" value="ECO:0007669"/>
    <property type="project" value="UniProtKB-EC"/>
</dbReference>
<dbReference type="GO" id="GO:0051920">
    <property type="term" value="F:peroxiredoxin activity"/>
    <property type="evidence" value="ECO:0007669"/>
    <property type="project" value="InterPro"/>
</dbReference>
<dbReference type="PATRIC" id="fig|104102.7.peg.2239"/>
<evidence type="ECO:0000313" key="4">
    <source>
        <dbReference type="Proteomes" id="UP000029448"/>
    </source>
</evidence>
<dbReference type="InterPro" id="IPR052512">
    <property type="entry name" value="4CMD/NDH-1_regulator"/>
</dbReference>
<accession>A0A094YPF2</accession>
<dbReference type="AlphaFoldDB" id="A0A094YPF2"/>
<evidence type="ECO:0000256" key="1">
    <source>
        <dbReference type="SAM" id="Phobius"/>
    </source>
</evidence>
<gene>
    <name evidence="3" type="ORF">AtDm6_2265</name>
</gene>
<protein>
    <submittedName>
        <fullName evidence="3">4-carboxymuconolactone decarboxylase</fullName>
        <ecNumber evidence="3">4.1.1.44</ecNumber>
    </submittedName>
</protein>
<evidence type="ECO:0000259" key="2">
    <source>
        <dbReference type="Pfam" id="PF02627"/>
    </source>
</evidence>
<dbReference type="GeneID" id="89479807"/>
<dbReference type="EMBL" id="JOKM01000077">
    <property type="protein sequence ID" value="KGB22494.1"/>
    <property type="molecule type" value="Genomic_DNA"/>
</dbReference>
<dbReference type="Pfam" id="PF02627">
    <property type="entry name" value="CMD"/>
    <property type="match status" value="1"/>
</dbReference>
<dbReference type="Gene3D" id="1.20.1290.10">
    <property type="entry name" value="AhpD-like"/>
    <property type="match status" value="1"/>
</dbReference>
<proteinExistence type="predicted"/>
<evidence type="ECO:0000313" key="3">
    <source>
        <dbReference type="EMBL" id="KGB22494.1"/>
    </source>
</evidence>
<dbReference type="STRING" id="104102.AtDm6_2265"/>
<dbReference type="InterPro" id="IPR029032">
    <property type="entry name" value="AhpD-like"/>
</dbReference>
<keyword evidence="1" id="KW-1133">Transmembrane helix</keyword>
<dbReference type="PANTHER" id="PTHR33570">
    <property type="entry name" value="4-CARBOXYMUCONOLACTONE DECARBOXYLASE FAMILY PROTEIN"/>
    <property type="match status" value="1"/>
</dbReference>
<keyword evidence="3" id="KW-0456">Lyase</keyword>
<organism evidence="3 4">
    <name type="scientific">Acetobacter tropicalis</name>
    <dbReference type="NCBI Taxonomy" id="104102"/>
    <lineage>
        <taxon>Bacteria</taxon>
        <taxon>Pseudomonadati</taxon>
        <taxon>Pseudomonadota</taxon>
        <taxon>Alphaproteobacteria</taxon>
        <taxon>Acetobacterales</taxon>
        <taxon>Acetobacteraceae</taxon>
        <taxon>Acetobacter</taxon>
    </lineage>
</organism>
<keyword evidence="1" id="KW-0472">Membrane</keyword>
<dbReference type="InterPro" id="IPR003779">
    <property type="entry name" value="CMD-like"/>
</dbReference>
<dbReference type="RefSeq" id="WP_231551758.1">
    <property type="nucleotide sequence ID" value="NZ_JACAOJ010000019.1"/>
</dbReference>